<feature type="transmembrane region" description="Helical" evidence="1">
    <location>
        <begin position="6"/>
        <end position="26"/>
    </location>
</feature>
<organism evidence="2 3">
    <name type="scientific">Blastococcus deserti</name>
    <dbReference type="NCBI Taxonomy" id="2259033"/>
    <lineage>
        <taxon>Bacteria</taxon>
        <taxon>Bacillati</taxon>
        <taxon>Actinomycetota</taxon>
        <taxon>Actinomycetes</taxon>
        <taxon>Geodermatophilales</taxon>
        <taxon>Geodermatophilaceae</taxon>
        <taxon>Blastococcus</taxon>
    </lineage>
</organism>
<evidence type="ECO:0000313" key="2">
    <source>
        <dbReference type="EMBL" id="MFD2091636.1"/>
    </source>
</evidence>
<protein>
    <recommendedName>
        <fullName evidence="4">DUF2306 domain-containing protein</fullName>
    </recommendedName>
</protein>
<keyword evidence="1" id="KW-0812">Transmembrane</keyword>
<feature type="transmembrane region" description="Helical" evidence="1">
    <location>
        <begin position="62"/>
        <end position="80"/>
    </location>
</feature>
<dbReference type="EMBL" id="JBHUHP010000009">
    <property type="protein sequence ID" value="MFD2091636.1"/>
    <property type="molecule type" value="Genomic_DNA"/>
</dbReference>
<evidence type="ECO:0000256" key="1">
    <source>
        <dbReference type="SAM" id="Phobius"/>
    </source>
</evidence>
<name>A0ABW4X884_9ACTN</name>
<dbReference type="Proteomes" id="UP001597402">
    <property type="component" value="Unassembled WGS sequence"/>
</dbReference>
<keyword evidence="1" id="KW-1133">Transmembrane helix</keyword>
<evidence type="ECO:0008006" key="4">
    <source>
        <dbReference type="Google" id="ProtNLM"/>
    </source>
</evidence>
<dbReference type="RefSeq" id="WP_376874111.1">
    <property type="nucleotide sequence ID" value="NZ_JBHUHP010000009.1"/>
</dbReference>
<evidence type="ECO:0000313" key="3">
    <source>
        <dbReference type="Proteomes" id="UP001597402"/>
    </source>
</evidence>
<keyword evidence="1" id="KW-0472">Membrane</keyword>
<keyword evidence="3" id="KW-1185">Reference proteome</keyword>
<sequence length="144" mass="15219">MRDAVLLFHVLAGTAGLVLGPVWLGLRVRGLPDRAAAWAYQLAVAAVALTSAYLAVTAPGLWWLLPFGVITAALAVAGATARRRGWRDWRTWQPHLLGGSYIALTTGALVAGTGNPVFWLVPALVGQLPIAVAKRRLHGTQPAV</sequence>
<feature type="transmembrane region" description="Helical" evidence="1">
    <location>
        <begin position="92"/>
        <end position="111"/>
    </location>
</feature>
<reference evidence="3" key="1">
    <citation type="journal article" date="2019" name="Int. J. Syst. Evol. Microbiol.">
        <title>The Global Catalogue of Microorganisms (GCM) 10K type strain sequencing project: providing services to taxonomists for standard genome sequencing and annotation.</title>
        <authorList>
            <consortium name="The Broad Institute Genomics Platform"/>
            <consortium name="The Broad Institute Genome Sequencing Center for Infectious Disease"/>
            <person name="Wu L."/>
            <person name="Ma J."/>
        </authorList>
    </citation>
    <scope>NUCLEOTIDE SEQUENCE [LARGE SCALE GENOMIC DNA]</scope>
    <source>
        <strain evidence="3">JCM 3338</strain>
    </source>
</reference>
<comment type="caution">
    <text evidence="2">The sequence shown here is derived from an EMBL/GenBank/DDBJ whole genome shotgun (WGS) entry which is preliminary data.</text>
</comment>
<gene>
    <name evidence="2" type="ORF">ACFSHS_08620</name>
</gene>
<feature type="transmembrane region" description="Helical" evidence="1">
    <location>
        <begin position="38"/>
        <end position="56"/>
    </location>
</feature>
<proteinExistence type="predicted"/>
<accession>A0ABW4X884</accession>